<dbReference type="GO" id="GO:0003729">
    <property type="term" value="F:mRNA binding"/>
    <property type="evidence" value="ECO:0007669"/>
    <property type="project" value="TreeGrafter"/>
</dbReference>
<comment type="caution">
    <text evidence="6">The sequence shown here is derived from an EMBL/GenBank/DDBJ whole genome shotgun (WGS) entry which is preliminary data.</text>
</comment>
<feature type="compositionally biased region" description="Low complexity" evidence="4">
    <location>
        <begin position="284"/>
        <end position="303"/>
    </location>
</feature>
<keyword evidence="3" id="KW-0694">RNA-binding</keyword>
<accession>A0A409XS59</accession>
<dbReference type="PROSITE" id="PS50105">
    <property type="entry name" value="SAM_DOMAIN"/>
    <property type="match status" value="1"/>
</dbReference>
<dbReference type="Proteomes" id="UP000283269">
    <property type="component" value="Unassembled WGS sequence"/>
</dbReference>
<dbReference type="Pfam" id="PF07647">
    <property type="entry name" value="SAM_2"/>
    <property type="match status" value="1"/>
</dbReference>
<comment type="subcellular location">
    <subcellularLocation>
        <location evidence="1">Cytoplasm</location>
    </subcellularLocation>
</comment>
<evidence type="ECO:0000313" key="7">
    <source>
        <dbReference type="Proteomes" id="UP000283269"/>
    </source>
</evidence>
<dbReference type="STRING" id="93625.A0A409XS59"/>
<proteinExistence type="predicted"/>
<feature type="region of interest" description="Disordered" evidence="4">
    <location>
        <begin position="256"/>
        <end position="322"/>
    </location>
</feature>
<reference evidence="6 7" key="1">
    <citation type="journal article" date="2018" name="Evol. Lett.">
        <title>Horizontal gene cluster transfer increased hallucinogenic mushroom diversity.</title>
        <authorList>
            <person name="Reynolds H.T."/>
            <person name="Vijayakumar V."/>
            <person name="Gluck-Thaler E."/>
            <person name="Korotkin H.B."/>
            <person name="Matheny P.B."/>
            <person name="Slot J.C."/>
        </authorList>
    </citation>
    <scope>NUCLEOTIDE SEQUENCE [LARGE SCALE GENOMIC DNA]</scope>
    <source>
        <strain evidence="6 7">2631</strain>
    </source>
</reference>
<dbReference type="SUPFAM" id="SSF47769">
    <property type="entry name" value="SAM/Pointed domain"/>
    <property type="match status" value="1"/>
</dbReference>
<dbReference type="InterPro" id="IPR013761">
    <property type="entry name" value="SAM/pointed_sf"/>
</dbReference>
<protein>
    <recommendedName>
        <fullName evidence="5">SAM domain-containing protein</fullName>
    </recommendedName>
</protein>
<evidence type="ECO:0000256" key="2">
    <source>
        <dbReference type="ARBA" id="ARBA00022490"/>
    </source>
</evidence>
<dbReference type="PANTHER" id="PTHR12515">
    <property type="entry name" value="STERILE ALPHA MOTIF DOMAIN CONTAINING PROTEIN 4-RELATED"/>
    <property type="match status" value="1"/>
</dbReference>
<organism evidence="6 7">
    <name type="scientific">Psilocybe cyanescens</name>
    <dbReference type="NCBI Taxonomy" id="93625"/>
    <lineage>
        <taxon>Eukaryota</taxon>
        <taxon>Fungi</taxon>
        <taxon>Dikarya</taxon>
        <taxon>Basidiomycota</taxon>
        <taxon>Agaricomycotina</taxon>
        <taxon>Agaricomycetes</taxon>
        <taxon>Agaricomycetidae</taxon>
        <taxon>Agaricales</taxon>
        <taxon>Agaricineae</taxon>
        <taxon>Strophariaceae</taxon>
        <taxon>Psilocybe</taxon>
    </lineage>
</organism>
<dbReference type="OrthoDB" id="2155283at2759"/>
<dbReference type="Pfam" id="PF25479">
    <property type="entry name" value="Vts1"/>
    <property type="match status" value="1"/>
</dbReference>
<evidence type="ECO:0000256" key="4">
    <source>
        <dbReference type="SAM" id="MobiDB-lite"/>
    </source>
</evidence>
<gene>
    <name evidence="6" type="ORF">CVT25_012711</name>
</gene>
<evidence type="ECO:0000259" key="5">
    <source>
        <dbReference type="PROSITE" id="PS50105"/>
    </source>
</evidence>
<dbReference type="GO" id="GO:0000932">
    <property type="term" value="C:P-body"/>
    <property type="evidence" value="ECO:0007669"/>
    <property type="project" value="TreeGrafter"/>
</dbReference>
<keyword evidence="2" id="KW-0963">Cytoplasm</keyword>
<dbReference type="AlphaFoldDB" id="A0A409XS59"/>
<feature type="region of interest" description="Disordered" evidence="4">
    <location>
        <begin position="1"/>
        <end position="34"/>
    </location>
</feature>
<dbReference type="SMART" id="SM00454">
    <property type="entry name" value="SAM"/>
    <property type="match status" value="1"/>
</dbReference>
<evidence type="ECO:0000256" key="1">
    <source>
        <dbReference type="ARBA" id="ARBA00004496"/>
    </source>
</evidence>
<feature type="domain" description="SAM" evidence="5">
    <location>
        <begin position="330"/>
        <end position="391"/>
    </location>
</feature>
<dbReference type="InterPro" id="IPR057327">
    <property type="entry name" value="Vts1_dom"/>
</dbReference>
<evidence type="ECO:0000313" key="6">
    <source>
        <dbReference type="EMBL" id="PPQ93652.1"/>
    </source>
</evidence>
<evidence type="ECO:0000256" key="3">
    <source>
        <dbReference type="ARBA" id="ARBA00022884"/>
    </source>
</evidence>
<dbReference type="InterPro" id="IPR001660">
    <property type="entry name" value="SAM"/>
</dbReference>
<dbReference type="PANTHER" id="PTHR12515:SF5">
    <property type="entry name" value="PROTEIN SMAUG"/>
    <property type="match status" value="1"/>
</dbReference>
<dbReference type="GO" id="GO:0000289">
    <property type="term" value="P:nuclear-transcribed mRNA poly(A) tail shortening"/>
    <property type="evidence" value="ECO:0007669"/>
    <property type="project" value="TreeGrafter"/>
</dbReference>
<dbReference type="InParanoid" id="A0A409XS59"/>
<feature type="compositionally biased region" description="Polar residues" evidence="4">
    <location>
        <begin position="270"/>
        <end position="279"/>
    </location>
</feature>
<dbReference type="Gene3D" id="1.10.150.50">
    <property type="entry name" value="Transcription Factor, Ets-1"/>
    <property type="match status" value="1"/>
</dbReference>
<dbReference type="EMBL" id="NHYD01000644">
    <property type="protein sequence ID" value="PPQ93652.1"/>
    <property type="molecule type" value="Genomic_DNA"/>
</dbReference>
<keyword evidence="7" id="KW-1185">Reference proteome</keyword>
<name>A0A409XS59_PSICY</name>
<sequence length="475" mass="50913">MSTIETNPKLSVSNEDVNNTPASGQANGGLSTPLPQSTIEGFDRWIKDFQKYESVLNEMAKVTSDTKFKEELATIEHWFKVLNEPERTAALYTLLQSSTQDQIHFFVAVLQQMIRPEEPKAVPAAEPVQAKPKLGKLSFRPPSLNIDDLESPITPTPATEQGHHSLLAQAALNREAIRQNTPATESWANMVNTPLIPMFQKDVGKDTKAAGSTNSLPGFSGINPYTLNMLANAGLSAEAQVLAAQLVMSGLVQPTGLAPPSSAKPKKAQVPTNWRTPTSARYPASALRSSGLRPSSGLKSAGLKSGGLGPMPGTPQSAVDSPREEDFEPEMLNDIPAWLRGLRLHKYTSAFEGLTWQELVVLDDATLEARGVAALGARRRLLRTFEHVRKRMGMEEPTSATPTTSVIPTGAAFAAAPEVDRAPHSALPRSKLSINSPIFTPTWDSPKVPNSAAPVVSANVAPASTTESAPVVAVE</sequence>
<dbReference type="InterPro" id="IPR050897">
    <property type="entry name" value="SMAUG/VTS1_RNA-bind"/>
</dbReference>